<proteinExistence type="predicted"/>
<keyword evidence="2" id="KW-1185">Reference proteome</keyword>
<dbReference type="Proteomes" id="UP000012040">
    <property type="component" value="Chromosome"/>
</dbReference>
<accession>M4VE27</accession>
<dbReference type="InterPro" id="IPR036679">
    <property type="entry name" value="FlgN-like_sf"/>
</dbReference>
<dbReference type="AlphaFoldDB" id="M4VE27"/>
<dbReference type="eggNOG" id="ENOG5032J12">
    <property type="taxonomic scope" value="Bacteria"/>
</dbReference>
<dbReference type="PATRIC" id="fig|1184267.3.peg.2105"/>
<sequence>MIRLIQFLNEKNHFLEKFFSLNESEITRLQAGGFDQLETFYHQREDLLKIIKYIDNEIHRSHQLHKDVSGQYTEEQKAQIRDMLRTKEAYVKRILEQDLVILGLIDSAKSQIIQELQGVKKARKALGGYKITAA</sequence>
<dbReference type="KEGG" id="bex:A11Q_2080"/>
<dbReference type="SUPFAM" id="SSF140566">
    <property type="entry name" value="FlgN-like"/>
    <property type="match status" value="1"/>
</dbReference>
<dbReference type="STRING" id="1184267.A11Q_2080"/>
<dbReference type="EMBL" id="CP003537">
    <property type="protein sequence ID" value="AGH96296.1"/>
    <property type="molecule type" value="Genomic_DNA"/>
</dbReference>
<protein>
    <recommendedName>
        <fullName evidence="3">Flagellar protein FlgN</fullName>
    </recommendedName>
</protein>
<dbReference type="RefSeq" id="WP_015470786.1">
    <property type="nucleotide sequence ID" value="NC_020813.1"/>
</dbReference>
<dbReference type="HOGENOM" id="CLU_1892078_0_0_7"/>
<evidence type="ECO:0008006" key="3">
    <source>
        <dbReference type="Google" id="ProtNLM"/>
    </source>
</evidence>
<reference evidence="1 2" key="1">
    <citation type="journal article" date="2013" name="ISME J.">
        <title>By their genes ye shall know them: genomic signatures of predatory bacteria.</title>
        <authorList>
            <person name="Pasternak Z."/>
            <person name="Pietrokovski S."/>
            <person name="Rotem O."/>
            <person name="Gophna U."/>
            <person name="Lurie-Weinberger M.N."/>
            <person name="Jurkevitch E."/>
        </authorList>
    </citation>
    <scope>NUCLEOTIDE SEQUENCE [LARGE SCALE GENOMIC DNA]</scope>
    <source>
        <strain evidence="1 2">JSS</strain>
    </source>
</reference>
<dbReference type="GO" id="GO:0044780">
    <property type="term" value="P:bacterial-type flagellum assembly"/>
    <property type="evidence" value="ECO:0007669"/>
    <property type="project" value="InterPro"/>
</dbReference>
<dbReference type="OrthoDB" id="5293826at2"/>
<evidence type="ECO:0000313" key="1">
    <source>
        <dbReference type="EMBL" id="AGH96296.1"/>
    </source>
</evidence>
<organism evidence="1 2">
    <name type="scientific">Pseudobdellovibrio exovorus JSS</name>
    <dbReference type="NCBI Taxonomy" id="1184267"/>
    <lineage>
        <taxon>Bacteria</taxon>
        <taxon>Pseudomonadati</taxon>
        <taxon>Bdellovibrionota</taxon>
        <taxon>Bdellovibrionia</taxon>
        <taxon>Bdellovibrionales</taxon>
        <taxon>Pseudobdellovibrionaceae</taxon>
        <taxon>Pseudobdellovibrio</taxon>
    </lineage>
</organism>
<evidence type="ECO:0000313" key="2">
    <source>
        <dbReference type="Proteomes" id="UP000012040"/>
    </source>
</evidence>
<name>M4VE27_9BACT</name>
<gene>
    <name evidence="1" type="ORF">A11Q_2080</name>
</gene>